<dbReference type="PANTHER" id="PTHR30532:SF24">
    <property type="entry name" value="FERRIC ENTEROBACTIN-BINDING PERIPLASMIC PROTEIN FEPB"/>
    <property type="match status" value="1"/>
</dbReference>
<feature type="domain" description="Fe/B12 periplasmic-binding" evidence="5">
    <location>
        <begin position="63"/>
        <end position="332"/>
    </location>
</feature>
<evidence type="ECO:0000259" key="5">
    <source>
        <dbReference type="PROSITE" id="PS50983"/>
    </source>
</evidence>
<comment type="caution">
    <text evidence="6">The sequence shown here is derived from an EMBL/GenBank/DDBJ whole genome shotgun (WGS) entry which is preliminary data.</text>
</comment>
<comment type="similarity">
    <text evidence="2">Belongs to the bacterial solute-binding protein 8 family.</text>
</comment>
<name>A0ABT1A2A3_9PSEU</name>
<accession>A0ABT1A2A3</accession>
<evidence type="ECO:0000313" key="7">
    <source>
        <dbReference type="Proteomes" id="UP001165283"/>
    </source>
</evidence>
<dbReference type="RefSeq" id="WP_252440364.1">
    <property type="nucleotide sequence ID" value="NZ_JAGSOV010000039.1"/>
</dbReference>
<dbReference type="PROSITE" id="PS50983">
    <property type="entry name" value="FE_B12_PBP"/>
    <property type="match status" value="1"/>
</dbReference>
<dbReference type="InterPro" id="IPR002491">
    <property type="entry name" value="ABC_transptr_periplasmic_BD"/>
</dbReference>
<comment type="subcellular location">
    <subcellularLocation>
        <location evidence="1">Cell envelope</location>
    </subcellularLocation>
</comment>
<protein>
    <submittedName>
        <fullName evidence="6">Iron-siderophore ABC transporter substrate-binding protein</fullName>
    </submittedName>
</protein>
<evidence type="ECO:0000256" key="2">
    <source>
        <dbReference type="ARBA" id="ARBA00008814"/>
    </source>
</evidence>
<proteinExistence type="inferred from homology"/>
<dbReference type="PANTHER" id="PTHR30532">
    <property type="entry name" value="IRON III DICITRATE-BINDING PERIPLASMIC PROTEIN"/>
    <property type="match status" value="1"/>
</dbReference>
<sequence>MAVAVTAAAALLAGCGQGGGQDSGQGAPAPAETAAAPSAASAFPVTVAGKEGTATIPAQPERVVTVGLQRDTDIALALGVTPVGMAKAASFPSGVAPWVEPVLAGEQPELVDMTSGQPPLESIAALDPDVILAVDDYALAEHFEQLSQIAPTVSYAEAQNTDTWQESTQRIATALGVEDKAAGVIADAEAAVRDAAAANPGLAGRTFSFSVVYSGTVYTVLGSDAAATVLTQLGMELAPAVAALPESTTKGRAQVSEEQISTLDADVVMVSYATPADQAALEANPLFQRLSAVSSGAYFPLDFNVGVALAFPSPLATPYAVEGIVPPLKQALKL</sequence>
<dbReference type="InterPro" id="IPR051313">
    <property type="entry name" value="Bact_iron-sidero_bind"/>
</dbReference>
<evidence type="ECO:0000256" key="4">
    <source>
        <dbReference type="ARBA" id="ARBA00022729"/>
    </source>
</evidence>
<evidence type="ECO:0000256" key="3">
    <source>
        <dbReference type="ARBA" id="ARBA00022448"/>
    </source>
</evidence>
<dbReference type="Proteomes" id="UP001165283">
    <property type="component" value="Unassembled WGS sequence"/>
</dbReference>
<organism evidence="6 7">
    <name type="scientific">Pseudonocardia humida</name>
    <dbReference type="NCBI Taxonomy" id="2800819"/>
    <lineage>
        <taxon>Bacteria</taxon>
        <taxon>Bacillati</taxon>
        <taxon>Actinomycetota</taxon>
        <taxon>Actinomycetes</taxon>
        <taxon>Pseudonocardiales</taxon>
        <taxon>Pseudonocardiaceae</taxon>
        <taxon>Pseudonocardia</taxon>
    </lineage>
</organism>
<dbReference type="Pfam" id="PF01497">
    <property type="entry name" value="Peripla_BP_2"/>
    <property type="match status" value="1"/>
</dbReference>
<evidence type="ECO:0000256" key="1">
    <source>
        <dbReference type="ARBA" id="ARBA00004196"/>
    </source>
</evidence>
<keyword evidence="7" id="KW-1185">Reference proteome</keyword>
<keyword evidence="4" id="KW-0732">Signal</keyword>
<gene>
    <name evidence="6" type="ORF">KDL28_18475</name>
</gene>
<dbReference type="CDD" id="cd01146">
    <property type="entry name" value="FhuD"/>
    <property type="match status" value="1"/>
</dbReference>
<evidence type="ECO:0000313" key="6">
    <source>
        <dbReference type="EMBL" id="MCO1657050.1"/>
    </source>
</evidence>
<reference evidence="6" key="1">
    <citation type="submission" date="2021-04" db="EMBL/GenBank/DDBJ databases">
        <title>Pseudonocardia sp. nov., isolated from sandy soil of mangrove forest.</title>
        <authorList>
            <person name="Zan Z."/>
            <person name="Huang R."/>
            <person name="Liu W."/>
        </authorList>
    </citation>
    <scope>NUCLEOTIDE SEQUENCE</scope>
    <source>
        <strain evidence="6">S2-4</strain>
    </source>
</reference>
<dbReference type="SUPFAM" id="SSF53807">
    <property type="entry name" value="Helical backbone' metal receptor"/>
    <property type="match status" value="1"/>
</dbReference>
<dbReference type="Gene3D" id="3.40.50.1980">
    <property type="entry name" value="Nitrogenase molybdenum iron protein domain"/>
    <property type="match status" value="2"/>
</dbReference>
<dbReference type="EMBL" id="JAGSOV010000039">
    <property type="protein sequence ID" value="MCO1657050.1"/>
    <property type="molecule type" value="Genomic_DNA"/>
</dbReference>
<keyword evidence="3" id="KW-0813">Transport</keyword>